<reference evidence="1" key="1">
    <citation type="submission" date="2021-01" db="EMBL/GenBank/DDBJ databases">
        <title>Whole genome shotgun sequence of Planotetraspora silvatica NBRC 100141.</title>
        <authorList>
            <person name="Komaki H."/>
            <person name="Tamura T."/>
        </authorList>
    </citation>
    <scope>NUCLEOTIDE SEQUENCE</scope>
    <source>
        <strain evidence="1">NBRC 100141</strain>
    </source>
</reference>
<evidence type="ECO:0000313" key="1">
    <source>
        <dbReference type="EMBL" id="GII51604.1"/>
    </source>
</evidence>
<dbReference type="EMBL" id="BOOQ01000084">
    <property type="protein sequence ID" value="GII51604.1"/>
    <property type="molecule type" value="Genomic_DNA"/>
</dbReference>
<dbReference type="SUPFAM" id="SSF54427">
    <property type="entry name" value="NTF2-like"/>
    <property type="match status" value="1"/>
</dbReference>
<organism evidence="1 2">
    <name type="scientific">Planotetraspora silvatica</name>
    <dbReference type="NCBI Taxonomy" id="234614"/>
    <lineage>
        <taxon>Bacteria</taxon>
        <taxon>Bacillati</taxon>
        <taxon>Actinomycetota</taxon>
        <taxon>Actinomycetes</taxon>
        <taxon>Streptosporangiales</taxon>
        <taxon>Streptosporangiaceae</taxon>
        <taxon>Planotetraspora</taxon>
    </lineage>
</organism>
<dbReference type="AlphaFoldDB" id="A0A8J3XSW0"/>
<dbReference type="Proteomes" id="UP000644610">
    <property type="component" value="Unassembled WGS sequence"/>
</dbReference>
<protein>
    <recommendedName>
        <fullName evidence="3">Ester cyclase</fullName>
    </recommendedName>
</protein>
<evidence type="ECO:0000313" key="2">
    <source>
        <dbReference type="Proteomes" id="UP000644610"/>
    </source>
</evidence>
<dbReference type="InterPro" id="IPR032710">
    <property type="entry name" value="NTF2-like_dom_sf"/>
</dbReference>
<dbReference type="Pfam" id="PF07366">
    <property type="entry name" value="SnoaL"/>
    <property type="match status" value="1"/>
</dbReference>
<dbReference type="Gene3D" id="3.10.450.50">
    <property type="match status" value="1"/>
</dbReference>
<dbReference type="InterPro" id="IPR009959">
    <property type="entry name" value="Cyclase_SnoaL-like"/>
</dbReference>
<dbReference type="GO" id="GO:0030638">
    <property type="term" value="P:polyketide metabolic process"/>
    <property type="evidence" value="ECO:0007669"/>
    <property type="project" value="InterPro"/>
</dbReference>
<evidence type="ECO:0008006" key="3">
    <source>
        <dbReference type="Google" id="ProtNLM"/>
    </source>
</evidence>
<proteinExistence type="predicted"/>
<comment type="caution">
    <text evidence="1">The sequence shown here is derived from an EMBL/GenBank/DDBJ whole genome shotgun (WGS) entry which is preliminary data.</text>
</comment>
<gene>
    <name evidence="1" type="ORF">Psi02_80280</name>
</gene>
<accession>A0A8J3XSW0</accession>
<name>A0A8J3XSW0_9ACTN</name>
<keyword evidence="2" id="KW-1185">Reference proteome</keyword>
<dbReference type="RefSeq" id="WP_203981073.1">
    <property type="nucleotide sequence ID" value="NZ_BOOQ01000084.1"/>
</dbReference>
<sequence length="140" mass="15787">MPQGAEDTAHPGPGEIHRRVVESYAQILEGRLEDALKLIDPEVVDHRGGTQGDHRGRDAWRQKWERMSAGSAFHDVSVTIEQNVVSGNTSVNRYTSRGTHTDSGRRYEVLSMDMVRVRNGRIVEHWALRDADAMRDQLGL</sequence>